<comment type="similarity">
    <text evidence="2 9">Belongs to the CN hydrolase family. Apolipoprotein N-acyltransferase subfamily.</text>
</comment>
<name>A0A679J5M5_9HYPH</name>
<sequence length="563" mass="59392">MSYAFDGAGSPQAPLRGSATGPLAHLAQWIMLTSGWRRLLVAAAAGAVGALAMPPFGALPALVVSLSIAVWLIDGAATGRRGNRGAVIACAIIGWAWGFGYLTAGLWWLGSAFLVEADEFLWALPLGVIGLPAVLALFYAVGFALARLLWSPGLSRIAALAIGLSVCEWLRGHLFTGFPWNMLGMALGQNLWLMQSASAIGLYGLTLLAVLIGAAPATLATGETARGRYAPALVACAGLAVMALIGAARLPATPTPTVPGVRLRLVQPNLNQDAKFRPENRADIIDWYIGLSDRAAAPDRTGIADVTHVIWPESAFPFLIQRDPESLARIAAAFPAGRQLITGAARAEEPLPNERPRFFNSILTISSGPKLGDIYDKVHLVPFGEYLPGPLDAALRAVGLRQFVSIPGGFTPGNRSGQRLLDVTGLPPVVATICYEAIFPGEILPGHAPDGLTPVPGLILNLTNDAWFGDTPGPRQHFAQARLRAVEEGLPLVRDANTGISAVVDPYGRITARLPLGVEGILDADLPIRLPGRTPYAVLRDMPFAGMLAGLGLIALLVRRRIA</sequence>
<comment type="subcellular location">
    <subcellularLocation>
        <location evidence="1 9">Cell membrane</location>
        <topology evidence="1 9">Multi-pass membrane protein</topology>
    </subcellularLocation>
</comment>
<feature type="transmembrane region" description="Helical" evidence="9">
    <location>
        <begin position="40"/>
        <end position="73"/>
    </location>
</feature>
<dbReference type="InterPro" id="IPR003010">
    <property type="entry name" value="C-N_Hydrolase"/>
</dbReference>
<keyword evidence="3 9" id="KW-1003">Cell membrane</keyword>
<dbReference type="CDD" id="cd07571">
    <property type="entry name" value="ALP_N-acyl_transferase"/>
    <property type="match status" value="1"/>
</dbReference>
<dbReference type="InterPro" id="IPR036526">
    <property type="entry name" value="C-N_Hydrolase_sf"/>
</dbReference>
<comment type="function">
    <text evidence="9">Catalyzes the phospholipid dependent N-acylation of the N-terminal cysteine of apolipoprotein, the last step in lipoprotein maturation.</text>
</comment>
<dbReference type="PANTHER" id="PTHR38686:SF1">
    <property type="entry name" value="APOLIPOPROTEIN N-ACYLTRANSFERASE"/>
    <property type="match status" value="1"/>
</dbReference>
<keyword evidence="5 9" id="KW-0812">Transmembrane</keyword>
<evidence type="ECO:0000256" key="2">
    <source>
        <dbReference type="ARBA" id="ARBA00010065"/>
    </source>
</evidence>
<dbReference type="GO" id="GO:0016410">
    <property type="term" value="F:N-acyltransferase activity"/>
    <property type="evidence" value="ECO:0007669"/>
    <property type="project" value="UniProtKB-UniRule"/>
</dbReference>
<evidence type="ECO:0000259" key="10">
    <source>
        <dbReference type="PROSITE" id="PS50263"/>
    </source>
</evidence>
<dbReference type="PANTHER" id="PTHR38686">
    <property type="entry name" value="APOLIPOPROTEIN N-ACYLTRANSFERASE"/>
    <property type="match status" value="1"/>
</dbReference>
<keyword evidence="8 9" id="KW-0012">Acyltransferase</keyword>
<keyword evidence="6 9" id="KW-1133">Transmembrane helix</keyword>
<feature type="transmembrane region" description="Helical" evidence="9">
    <location>
        <begin position="232"/>
        <end position="252"/>
    </location>
</feature>
<evidence type="ECO:0000256" key="5">
    <source>
        <dbReference type="ARBA" id="ARBA00022692"/>
    </source>
</evidence>
<dbReference type="InterPro" id="IPR004563">
    <property type="entry name" value="Apolipo_AcylTrfase"/>
</dbReference>
<dbReference type="UniPathway" id="UPA00666"/>
<evidence type="ECO:0000256" key="1">
    <source>
        <dbReference type="ARBA" id="ARBA00004651"/>
    </source>
</evidence>
<gene>
    <name evidence="9 11" type="primary">lnt</name>
    <name evidence="11" type="ORF">MBUL_02381</name>
</gene>
<dbReference type="EMBL" id="LR743504">
    <property type="protein sequence ID" value="CAA2103803.1"/>
    <property type="molecule type" value="Genomic_DNA"/>
</dbReference>
<accession>A0A679J5M5</accession>
<dbReference type="Gene3D" id="3.60.110.10">
    <property type="entry name" value="Carbon-nitrogen hydrolase"/>
    <property type="match status" value="1"/>
</dbReference>
<dbReference type="NCBIfam" id="TIGR00546">
    <property type="entry name" value="lnt"/>
    <property type="match status" value="1"/>
</dbReference>
<dbReference type="GO" id="GO:0005886">
    <property type="term" value="C:plasma membrane"/>
    <property type="evidence" value="ECO:0007669"/>
    <property type="project" value="UniProtKB-SubCell"/>
</dbReference>
<dbReference type="SUPFAM" id="SSF56317">
    <property type="entry name" value="Carbon-nitrogen hydrolase"/>
    <property type="match status" value="1"/>
</dbReference>
<dbReference type="AlphaFoldDB" id="A0A679J5M5"/>
<dbReference type="Pfam" id="PF20154">
    <property type="entry name" value="LNT_N"/>
    <property type="match status" value="1"/>
</dbReference>
<evidence type="ECO:0000313" key="11">
    <source>
        <dbReference type="EMBL" id="CAA2103803.1"/>
    </source>
</evidence>
<dbReference type="Pfam" id="PF00795">
    <property type="entry name" value="CN_hydrolase"/>
    <property type="match status" value="1"/>
</dbReference>
<feature type="transmembrane region" description="Helical" evidence="9">
    <location>
        <begin position="85"/>
        <end position="108"/>
    </location>
</feature>
<feature type="transmembrane region" description="Helical" evidence="9">
    <location>
        <begin position="120"/>
        <end position="145"/>
    </location>
</feature>
<keyword evidence="7 9" id="KW-0472">Membrane</keyword>
<feature type="domain" description="CN hydrolase" evidence="10">
    <location>
        <begin position="266"/>
        <end position="528"/>
    </location>
</feature>
<evidence type="ECO:0000256" key="7">
    <source>
        <dbReference type="ARBA" id="ARBA00023136"/>
    </source>
</evidence>
<reference evidence="11" key="1">
    <citation type="submission" date="2019-12" db="EMBL/GenBank/DDBJ databases">
        <authorList>
            <person name="Cremers G."/>
        </authorList>
    </citation>
    <scope>NUCLEOTIDE SEQUENCE</scope>
    <source>
        <strain evidence="11">Mbul1</strain>
    </source>
</reference>
<dbReference type="GO" id="GO:0042158">
    <property type="term" value="P:lipoprotein biosynthetic process"/>
    <property type="evidence" value="ECO:0007669"/>
    <property type="project" value="UniProtKB-UniRule"/>
</dbReference>
<evidence type="ECO:0000256" key="4">
    <source>
        <dbReference type="ARBA" id="ARBA00022679"/>
    </source>
</evidence>
<feature type="transmembrane region" description="Helical" evidence="9">
    <location>
        <begin position="157"/>
        <end position="180"/>
    </location>
</feature>
<keyword evidence="11" id="KW-0449">Lipoprotein</keyword>
<comment type="catalytic activity">
    <reaction evidence="9">
        <text>N-terminal S-1,2-diacyl-sn-glyceryl-L-cysteinyl-[lipoprotein] + a glycerophospholipid = N-acyl-S-1,2-diacyl-sn-glyceryl-L-cysteinyl-[lipoprotein] + a 2-acyl-sn-glycero-3-phospholipid + H(+)</text>
        <dbReference type="Rhea" id="RHEA:48228"/>
        <dbReference type="Rhea" id="RHEA-COMP:14681"/>
        <dbReference type="Rhea" id="RHEA-COMP:14684"/>
        <dbReference type="ChEBI" id="CHEBI:15378"/>
        <dbReference type="ChEBI" id="CHEBI:136912"/>
        <dbReference type="ChEBI" id="CHEBI:140656"/>
        <dbReference type="ChEBI" id="CHEBI:140657"/>
        <dbReference type="ChEBI" id="CHEBI:140660"/>
        <dbReference type="EC" id="2.3.1.269"/>
    </reaction>
</comment>
<keyword evidence="4 9" id="KW-0808">Transferase</keyword>
<dbReference type="EC" id="2.3.1.269" evidence="9"/>
<organism evidence="11">
    <name type="scientific">Methylobacterium bullatum</name>
    <dbReference type="NCBI Taxonomy" id="570505"/>
    <lineage>
        <taxon>Bacteria</taxon>
        <taxon>Pseudomonadati</taxon>
        <taxon>Pseudomonadota</taxon>
        <taxon>Alphaproteobacteria</taxon>
        <taxon>Hyphomicrobiales</taxon>
        <taxon>Methylobacteriaceae</taxon>
        <taxon>Methylobacterium</taxon>
    </lineage>
</organism>
<evidence type="ECO:0000256" key="6">
    <source>
        <dbReference type="ARBA" id="ARBA00022989"/>
    </source>
</evidence>
<evidence type="ECO:0000256" key="3">
    <source>
        <dbReference type="ARBA" id="ARBA00022475"/>
    </source>
</evidence>
<proteinExistence type="inferred from homology"/>
<comment type="pathway">
    <text evidence="9">Protein modification; lipoprotein biosynthesis (N-acyl transfer).</text>
</comment>
<evidence type="ECO:0000256" key="9">
    <source>
        <dbReference type="HAMAP-Rule" id="MF_01148"/>
    </source>
</evidence>
<dbReference type="HAMAP" id="MF_01148">
    <property type="entry name" value="Lnt"/>
    <property type="match status" value="1"/>
</dbReference>
<feature type="transmembrane region" description="Helical" evidence="9">
    <location>
        <begin position="200"/>
        <end position="220"/>
    </location>
</feature>
<evidence type="ECO:0000256" key="8">
    <source>
        <dbReference type="ARBA" id="ARBA00023315"/>
    </source>
</evidence>
<dbReference type="PROSITE" id="PS50263">
    <property type="entry name" value="CN_HYDROLASE"/>
    <property type="match status" value="1"/>
</dbReference>
<feature type="transmembrane region" description="Helical" evidence="9">
    <location>
        <begin position="542"/>
        <end position="558"/>
    </location>
</feature>
<dbReference type="InterPro" id="IPR045378">
    <property type="entry name" value="LNT_N"/>
</dbReference>
<protein>
    <recommendedName>
        <fullName evidence="9">Apolipoprotein N-acyltransferase</fullName>
        <shortName evidence="9">ALP N-acyltransferase</shortName>
        <ecNumber evidence="9">2.3.1.269</ecNumber>
    </recommendedName>
</protein>